<feature type="transmembrane region" description="Helical" evidence="2">
    <location>
        <begin position="34"/>
        <end position="52"/>
    </location>
</feature>
<dbReference type="RefSeq" id="WP_056951973.1">
    <property type="nucleotide sequence ID" value="NZ_AZDJ01000032.1"/>
</dbReference>
<dbReference type="PATRIC" id="fig|1291734.4.peg.433"/>
<dbReference type="GO" id="GO:0004175">
    <property type="term" value="F:endopeptidase activity"/>
    <property type="evidence" value="ECO:0007669"/>
    <property type="project" value="UniProtKB-ARBA"/>
</dbReference>
<dbReference type="AlphaFoldDB" id="A0A0R1JMP8"/>
<dbReference type="InterPro" id="IPR052710">
    <property type="entry name" value="CAAX_protease"/>
</dbReference>
<dbReference type="EMBL" id="AZDJ01000032">
    <property type="protein sequence ID" value="KRK70355.1"/>
    <property type="molecule type" value="Genomic_DNA"/>
</dbReference>
<keyword evidence="4" id="KW-0378">Hydrolase</keyword>
<feature type="domain" description="CAAX prenyl protease 2/Lysostaphin resistance protein A-like" evidence="3">
    <location>
        <begin position="118"/>
        <end position="199"/>
    </location>
</feature>
<comment type="caution">
    <text evidence="4">The sequence shown here is derived from an EMBL/GenBank/DDBJ whole genome shotgun (WGS) entry which is preliminary data.</text>
</comment>
<keyword evidence="2" id="KW-0812">Transmembrane</keyword>
<reference evidence="4 5" key="1">
    <citation type="journal article" date="2015" name="Genome Announc.">
        <title>Expanding the biotechnology potential of lactobacilli through comparative genomics of 213 strains and associated genera.</title>
        <authorList>
            <person name="Sun Z."/>
            <person name="Harris H.M."/>
            <person name="McCann A."/>
            <person name="Guo C."/>
            <person name="Argimon S."/>
            <person name="Zhang W."/>
            <person name="Yang X."/>
            <person name="Jeffery I.B."/>
            <person name="Cooney J.C."/>
            <person name="Kagawa T.F."/>
            <person name="Liu W."/>
            <person name="Song Y."/>
            <person name="Salvetti E."/>
            <person name="Wrobel A."/>
            <person name="Rasinkangas P."/>
            <person name="Parkhill J."/>
            <person name="Rea M.C."/>
            <person name="O'Sullivan O."/>
            <person name="Ritari J."/>
            <person name="Douillard F.P."/>
            <person name="Paul Ross R."/>
            <person name="Yang R."/>
            <person name="Briner A.E."/>
            <person name="Felis G.E."/>
            <person name="de Vos W.M."/>
            <person name="Barrangou R."/>
            <person name="Klaenhammer T.R."/>
            <person name="Caufield P.W."/>
            <person name="Cui Y."/>
            <person name="Zhang H."/>
            <person name="O'Toole P.W."/>
        </authorList>
    </citation>
    <scope>NUCLEOTIDE SEQUENCE [LARGE SCALE GENOMIC DNA]</scope>
    <source>
        <strain evidence="4 5">JCM 17158</strain>
    </source>
</reference>
<dbReference type="STRING" id="1291734.FD02_GL000419"/>
<feature type="transmembrane region" description="Helical" evidence="2">
    <location>
        <begin position="73"/>
        <end position="95"/>
    </location>
</feature>
<evidence type="ECO:0000313" key="4">
    <source>
        <dbReference type="EMBL" id="KRK70355.1"/>
    </source>
</evidence>
<evidence type="ECO:0000259" key="3">
    <source>
        <dbReference type="Pfam" id="PF02517"/>
    </source>
</evidence>
<feature type="transmembrane region" description="Helical" evidence="2">
    <location>
        <begin position="190"/>
        <end position="209"/>
    </location>
</feature>
<keyword evidence="5" id="KW-1185">Reference proteome</keyword>
<evidence type="ECO:0000256" key="2">
    <source>
        <dbReference type="SAM" id="Phobius"/>
    </source>
</evidence>
<dbReference type="PANTHER" id="PTHR36435">
    <property type="entry name" value="SLR1288 PROTEIN"/>
    <property type="match status" value="1"/>
</dbReference>
<feature type="transmembrane region" description="Helical" evidence="2">
    <location>
        <begin position="140"/>
        <end position="161"/>
    </location>
</feature>
<protein>
    <submittedName>
        <fullName evidence="4">Metal-dependent membrane protease</fullName>
    </submittedName>
</protein>
<keyword evidence="2" id="KW-0472">Membrane</keyword>
<feature type="transmembrane region" description="Helical" evidence="2">
    <location>
        <begin position="107"/>
        <end position="128"/>
    </location>
</feature>
<accession>A0A0R1JMP8</accession>
<keyword evidence="4" id="KW-0645">Protease</keyword>
<keyword evidence="2" id="KW-1133">Transmembrane helix</keyword>
<dbReference type="Pfam" id="PF02517">
    <property type="entry name" value="Rce1-like"/>
    <property type="match status" value="1"/>
</dbReference>
<dbReference type="PANTHER" id="PTHR36435:SF1">
    <property type="entry name" value="CAAX AMINO TERMINAL PROTEASE FAMILY PROTEIN"/>
    <property type="match status" value="1"/>
</dbReference>
<organism evidence="4 5">
    <name type="scientific">Lacticaseibacillus nasuensis JCM 17158</name>
    <dbReference type="NCBI Taxonomy" id="1291734"/>
    <lineage>
        <taxon>Bacteria</taxon>
        <taxon>Bacillati</taxon>
        <taxon>Bacillota</taxon>
        <taxon>Bacilli</taxon>
        <taxon>Lactobacillales</taxon>
        <taxon>Lactobacillaceae</taxon>
        <taxon>Lacticaseibacillus</taxon>
    </lineage>
</organism>
<name>A0A0R1JMP8_9LACO</name>
<dbReference type="GO" id="GO:0080120">
    <property type="term" value="P:CAAX-box protein maturation"/>
    <property type="evidence" value="ECO:0007669"/>
    <property type="project" value="UniProtKB-ARBA"/>
</dbReference>
<dbReference type="GO" id="GO:0006508">
    <property type="term" value="P:proteolysis"/>
    <property type="evidence" value="ECO:0007669"/>
    <property type="project" value="UniProtKB-KW"/>
</dbReference>
<comment type="similarity">
    <text evidence="1">Belongs to the UPF0177 family.</text>
</comment>
<evidence type="ECO:0000313" key="5">
    <source>
        <dbReference type="Proteomes" id="UP000051804"/>
    </source>
</evidence>
<sequence length="211" mass="22096">MSLRQHAIQLIATYLGYFLASTLCLHFFPGSAGLWAATILAITAALVAWHFNRQLVIPTAVEAPGVSPAQVQVGWGLGGIAIVLVAELIGTKLSSWLFLQPASRQPLAALMAAITTTPAYALAAVVALPVLEELVFRRVVFGNLAGVTGTFGAAVISGLLFGFATDPAHWLTATLVGIVYSYLYHATGSVNAPLIAHIGTIALTLGYAFTH</sequence>
<dbReference type="InterPro" id="IPR003675">
    <property type="entry name" value="Rce1/LyrA-like_dom"/>
</dbReference>
<dbReference type="Proteomes" id="UP000051804">
    <property type="component" value="Unassembled WGS sequence"/>
</dbReference>
<feature type="transmembrane region" description="Helical" evidence="2">
    <location>
        <begin position="167"/>
        <end position="183"/>
    </location>
</feature>
<feature type="transmembrane region" description="Helical" evidence="2">
    <location>
        <begin position="7"/>
        <end position="28"/>
    </location>
</feature>
<gene>
    <name evidence="4" type="ORF">FD02_GL000419</name>
</gene>
<evidence type="ECO:0000256" key="1">
    <source>
        <dbReference type="ARBA" id="ARBA00009067"/>
    </source>
</evidence>
<proteinExistence type="inferred from homology"/>